<feature type="compositionally biased region" description="Pro residues" evidence="1">
    <location>
        <begin position="286"/>
        <end position="299"/>
    </location>
</feature>
<dbReference type="Pfam" id="PF05036">
    <property type="entry name" value="SPOR"/>
    <property type="match status" value="1"/>
</dbReference>
<keyword evidence="5" id="KW-1185">Reference proteome</keyword>
<keyword evidence="2" id="KW-1133">Transmembrane helix</keyword>
<comment type="caution">
    <text evidence="4">The sequence shown here is derived from an EMBL/GenBank/DDBJ whole genome shotgun (WGS) entry which is preliminary data.</text>
</comment>
<feature type="transmembrane region" description="Helical" evidence="2">
    <location>
        <begin position="79"/>
        <end position="97"/>
    </location>
</feature>
<organism evidence="4 5">
    <name type="scientific">Acidovorax facilis</name>
    <dbReference type="NCBI Taxonomy" id="12917"/>
    <lineage>
        <taxon>Bacteria</taxon>
        <taxon>Pseudomonadati</taxon>
        <taxon>Pseudomonadota</taxon>
        <taxon>Betaproteobacteria</taxon>
        <taxon>Burkholderiales</taxon>
        <taxon>Comamonadaceae</taxon>
        <taxon>Acidovorax</taxon>
    </lineage>
</organism>
<dbReference type="InterPro" id="IPR007730">
    <property type="entry name" value="SPOR-like_dom"/>
</dbReference>
<keyword evidence="2" id="KW-0472">Membrane</keyword>
<proteinExistence type="predicted"/>
<dbReference type="Proteomes" id="UP001595693">
    <property type="component" value="Unassembled WGS sequence"/>
</dbReference>
<feature type="region of interest" description="Disordered" evidence="1">
    <location>
        <begin position="285"/>
        <end position="385"/>
    </location>
</feature>
<feature type="compositionally biased region" description="Low complexity" evidence="1">
    <location>
        <begin position="372"/>
        <end position="385"/>
    </location>
</feature>
<dbReference type="PROSITE" id="PS51724">
    <property type="entry name" value="SPOR"/>
    <property type="match status" value="1"/>
</dbReference>
<feature type="transmembrane region" description="Helical" evidence="2">
    <location>
        <begin position="168"/>
        <end position="187"/>
    </location>
</feature>
<evidence type="ECO:0000259" key="3">
    <source>
        <dbReference type="PROSITE" id="PS51724"/>
    </source>
</evidence>
<sequence>MLDHTDPVASIIPAMSLDSPSDNAMTALSRLALGPVNTAYYMAVFERFDNTGRTTTTWNWAACLATLNWMLFRQLWTPALVYLAAAEGLALIVYGIGRTFLQWPPGVELGVLGAFAMLAFAVPGLYGNAILYADIRKRVARALAASRTLPEACVLLEKQASSRKRLQALVLANLVLVAAAALAYLVWAPSDTKPLALEPAVTVAQATAAAASRPSAVASAPAAAAAPASAPVPVPAPAPAPVPVPVPVPVPAQKPPAPALAATTASTSAASAVATAAPAVAASAPVAPPTATPAAPATPAPKTVAPASTPAQPAEASRPTPSASSAATKASKTPASAPATAAPKPSAKSTPPAEPASRAASAAKAKTKAAKTAKTPASAAAPAASAPLPTVGTAAGYYINVGLFADEANARKAQARLLNEGLPAFRQELNNAKGRRIRVRVGPYESRAKAEAAAASIRAMALEAVVFKQ</sequence>
<feature type="compositionally biased region" description="Low complexity" evidence="1">
    <location>
        <begin position="300"/>
        <end position="364"/>
    </location>
</feature>
<evidence type="ECO:0000313" key="4">
    <source>
        <dbReference type="EMBL" id="MFC3936556.1"/>
    </source>
</evidence>
<dbReference type="Gene3D" id="3.30.70.1070">
    <property type="entry name" value="Sporulation related repeat"/>
    <property type="match status" value="1"/>
</dbReference>
<evidence type="ECO:0000256" key="2">
    <source>
        <dbReference type="SAM" id="Phobius"/>
    </source>
</evidence>
<reference evidence="5" key="1">
    <citation type="journal article" date="2019" name="Int. J. Syst. Evol. Microbiol.">
        <title>The Global Catalogue of Microorganisms (GCM) 10K type strain sequencing project: providing services to taxonomists for standard genome sequencing and annotation.</title>
        <authorList>
            <consortium name="The Broad Institute Genomics Platform"/>
            <consortium name="The Broad Institute Genome Sequencing Center for Infectious Disease"/>
            <person name="Wu L."/>
            <person name="Ma J."/>
        </authorList>
    </citation>
    <scope>NUCLEOTIDE SEQUENCE [LARGE SCALE GENOMIC DNA]</scope>
    <source>
        <strain evidence="5">CCUG 2113</strain>
    </source>
</reference>
<feature type="transmembrane region" description="Helical" evidence="2">
    <location>
        <begin position="109"/>
        <end position="133"/>
    </location>
</feature>
<accession>A0ABV8DDD0</accession>
<evidence type="ECO:0000313" key="5">
    <source>
        <dbReference type="Proteomes" id="UP001595693"/>
    </source>
</evidence>
<dbReference type="SUPFAM" id="SSF110997">
    <property type="entry name" value="Sporulation related repeat"/>
    <property type="match status" value="1"/>
</dbReference>
<dbReference type="RefSeq" id="WP_377807970.1">
    <property type="nucleotide sequence ID" value="NZ_JBHSAJ010000054.1"/>
</dbReference>
<protein>
    <submittedName>
        <fullName evidence="4">SPOR domain-containing protein</fullName>
    </submittedName>
</protein>
<evidence type="ECO:0000256" key="1">
    <source>
        <dbReference type="SAM" id="MobiDB-lite"/>
    </source>
</evidence>
<keyword evidence="2" id="KW-0812">Transmembrane</keyword>
<dbReference type="EMBL" id="JBHSAJ010000054">
    <property type="protein sequence ID" value="MFC3936556.1"/>
    <property type="molecule type" value="Genomic_DNA"/>
</dbReference>
<dbReference type="InterPro" id="IPR036680">
    <property type="entry name" value="SPOR-like_sf"/>
</dbReference>
<gene>
    <name evidence="4" type="ORF">ACFOW3_18210</name>
</gene>
<feature type="domain" description="SPOR" evidence="3">
    <location>
        <begin position="391"/>
        <end position="469"/>
    </location>
</feature>
<name>A0ABV8DDD0_9BURK</name>